<dbReference type="Proteomes" id="UP001206312">
    <property type="component" value="Unassembled WGS sequence"/>
</dbReference>
<dbReference type="InterPro" id="IPR045749">
    <property type="entry name" value="DUF6090"/>
</dbReference>
<dbReference type="RefSeq" id="WP_252740262.1">
    <property type="nucleotide sequence ID" value="NZ_JAMXIB010000002.1"/>
</dbReference>
<keyword evidence="3" id="KW-1185">Reference proteome</keyword>
<evidence type="ECO:0000256" key="1">
    <source>
        <dbReference type="SAM" id="Phobius"/>
    </source>
</evidence>
<evidence type="ECO:0000313" key="3">
    <source>
        <dbReference type="Proteomes" id="UP001206312"/>
    </source>
</evidence>
<proteinExistence type="predicted"/>
<name>A0ABT1AV63_9FLAO</name>
<reference evidence="2 3" key="1">
    <citation type="submission" date="2022-06" db="EMBL/GenBank/DDBJ databases">
        <authorList>
            <person name="Xuan X."/>
        </authorList>
    </citation>
    <scope>NUCLEOTIDE SEQUENCE [LARGE SCALE GENOMIC DNA]</scope>
    <source>
        <strain evidence="2 3">2V75</strain>
    </source>
</reference>
<dbReference type="Pfam" id="PF19578">
    <property type="entry name" value="DUF6090"/>
    <property type="match status" value="1"/>
</dbReference>
<organism evidence="2 3">
    <name type="scientific">Robiginitalea marina</name>
    <dbReference type="NCBI Taxonomy" id="2954105"/>
    <lineage>
        <taxon>Bacteria</taxon>
        <taxon>Pseudomonadati</taxon>
        <taxon>Bacteroidota</taxon>
        <taxon>Flavobacteriia</taxon>
        <taxon>Flavobacteriales</taxon>
        <taxon>Flavobacteriaceae</taxon>
        <taxon>Robiginitalea</taxon>
    </lineage>
</organism>
<evidence type="ECO:0000313" key="2">
    <source>
        <dbReference type="EMBL" id="MCO5723887.1"/>
    </source>
</evidence>
<dbReference type="EMBL" id="JAMXIB010000002">
    <property type="protein sequence ID" value="MCO5723887.1"/>
    <property type="molecule type" value="Genomic_DNA"/>
</dbReference>
<accession>A0ABT1AV63</accession>
<keyword evidence="1" id="KW-0812">Transmembrane</keyword>
<keyword evidence="1" id="KW-0472">Membrane</keyword>
<comment type="caution">
    <text evidence="2">The sequence shown here is derived from an EMBL/GenBank/DDBJ whole genome shotgun (WGS) entry which is preliminary data.</text>
</comment>
<feature type="transmembrane region" description="Helical" evidence="1">
    <location>
        <begin position="12"/>
        <end position="30"/>
    </location>
</feature>
<keyword evidence="1" id="KW-1133">Transmembrane helix</keyword>
<protein>
    <submittedName>
        <fullName evidence="2">DUF6090 family protein</fullName>
    </submittedName>
</protein>
<sequence>MEKNKTGTYLKYAIGEIILVVIGILIALQINNWNENRNTHNLSKIYLNNIKKDLITDTITFQSGIKRFENSLVLQGDLFNPVKVNILPVDSLFSAINTAFHSARIYKINNSTYLKLTNSGFVESKFFNEIFIDINNYYTKEYNTWLEYLEWDKENGTTIYQPESFIRLYDIIDFPDFEKQLKSEFQTSIEKEYKVAFREYIKSPNFRNYAWKSHKEMKALLEKMKYQKSVTSELIEKINNELKK</sequence>
<gene>
    <name evidence="2" type="ORF">NG653_03400</name>
</gene>